<dbReference type="Pfam" id="PF00884">
    <property type="entry name" value="Sulfatase"/>
    <property type="match status" value="1"/>
</dbReference>
<dbReference type="EMBL" id="OX458333">
    <property type="protein sequence ID" value="CAI8825807.1"/>
    <property type="molecule type" value="Genomic_DNA"/>
</dbReference>
<keyword evidence="2" id="KW-0732">Signal</keyword>
<dbReference type="InterPro" id="IPR000917">
    <property type="entry name" value="Sulfatase_N"/>
</dbReference>
<dbReference type="RefSeq" id="WP_317963939.1">
    <property type="nucleotide sequence ID" value="NZ_OX458333.1"/>
</dbReference>
<evidence type="ECO:0000256" key="1">
    <source>
        <dbReference type="ARBA" id="ARBA00008779"/>
    </source>
</evidence>
<dbReference type="InterPro" id="IPR006311">
    <property type="entry name" value="TAT_signal"/>
</dbReference>
<proteinExistence type="inferred from homology"/>
<evidence type="ECO:0000256" key="3">
    <source>
        <dbReference type="ARBA" id="ARBA00022801"/>
    </source>
</evidence>
<reference evidence="6 7" key="1">
    <citation type="submission" date="2023-03" db="EMBL/GenBank/DDBJ databases">
        <authorList>
            <person name="Pearce D."/>
        </authorList>
    </citation>
    <scope>NUCLEOTIDE SEQUENCE [LARGE SCALE GENOMIC DNA]</scope>
    <source>
        <strain evidence="6">Msz</strain>
    </source>
</reference>
<dbReference type="Gene3D" id="3.40.720.10">
    <property type="entry name" value="Alkaline Phosphatase, subunit A"/>
    <property type="match status" value="1"/>
</dbReference>
<evidence type="ECO:0000313" key="6">
    <source>
        <dbReference type="EMBL" id="CAI8825807.1"/>
    </source>
</evidence>
<evidence type="ECO:0000259" key="5">
    <source>
        <dbReference type="Pfam" id="PF00884"/>
    </source>
</evidence>
<evidence type="ECO:0000256" key="2">
    <source>
        <dbReference type="ARBA" id="ARBA00022729"/>
    </source>
</evidence>
<accession>A0ABN8X4Z0</accession>
<keyword evidence="3" id="KW-0378">Hydrolase</keyword>
<dbReference type="PANTHER" id="PTHR42693:SF53">
    <property type="entry name" value="ENDO-4-O-SULFATASE"/>
    <property type="match status" value="1"/>
</dbReference>
<gene>
    <name evidence="6" type="ORF">MSZNOR_2050</name>
</gene>
<dbReference type="InterPro" id="IPR019546">
    <property type="entry name" value="TAT_signal_bac_arc"/>
</dbReference>
<dbReference type="PROSITE" id="PS51318">
    <property type="entry name" value="TAT"/>
    <property type="match status" value="1"/>
</dbReference>
<comment type="similarity">
    <text evidence="1">Belongs to the sulfatase family.</text>
</comment>
<protein>
    <submittedName>
        <fullName evidence="6">Arylsulfatase</fullName>
    </submittedName>
</protein>
<dbReference type="InterPro" id="IPR017850">
    <property type="entry name" value="Alkaline_phosphatase_core_sf"/>
</dbReference>
<feature type="domain" description="Sulfatase N-terminal" evidence="5">
    <location>
        <begin position="58"/>
        <end position="445"/>
    </location>
</feature>
<name>A0ABN8X4Z0_9GAMM</name>
<evidence type="ECO:0000256" key="4">
    <source>
        <dbReference type="SAM" id="MobiDB-lite"/>
    </source>
</evidence>
<sequence>MADSEDKKSNAGLTRRDFLAGTTSTAALGALGLHGATGEAAQALTREARVTGFKGKHPNILILMCDEMRYPPFYETEEARAFRWRYLKTQDALRAHGMEFHRHYAASVACVPSRTSIYTGHYPSLHGVTQTTGAAKESFDPDVFWLTPNSVPTIGHYFRAAGYAAFWKGKWHASDADLTIPGTHSQLLSYDPNTGVPDRDAESLYLEADQLGRYGFSGWIGPEPHGRLPLNSGSSAANTIVNGRDMGIASQAKDLIEQLGRKRDNQPWLIVASFVNPHDITLYGLAAQLSGMFDFHLQEDIVPVNLLEPMPAGPTHQESLANKPRCQASYRDAYHSVFQPILFDERYVRVYYQLQKDVDEQMMRVYQALQSSRFRDNTLVVFTSDHGDLLGAHGNMHQKWYTAYEEAIHVPLIISNPRLFPKPKSVDSLTSHIDLLPTLLGLAGVDAEYLRKKLAPNFSDAEPLVGRNLAPLVRGEVSPEAISEPLYFMTDDDPSRGLNQNNWTGIPYNSVIQPNHIETVIARLNGKIWKYSRYFDNPQFWSTPGDPDADPPADPTPQDVVVSPPDEPPPSTEGVYTVEYTVSVKTRPLPDEFEMYNLTDDPAELDNLYGKGYPEQAVLESLLAEQCAKKRLTPASGTVPGQPSC</sequence>
<dbReference type="PANTHER" id="PTHR42693">
    <property type="entry name" value="ARYLSULFATASE FAMILY MEMBER"/>
    <property type="match status" value="1"/>
</dbReference>
<dbReference type="InterPro" id="IPR050738">
    <property type="entry name" value="Sulfatase"/>
</dbReference>
<dbReference type="CDD" id="cd16035">
    <property type="entry name" value="sulfatase_like"/>
    <property type="match status" value="1"/>
</dbReference>
<dbReference type="NCBIfam" id="TIGR01409">
    <property type="entry name" value="TAT_signal_seq"/>
    <property type="match status" value="1"/>
</dbReference>
<dbReference type="SUPFAM" id="SSF53649">
    <property type="entry name" value="Alkaline phosphatase-like"/>
    <property type="match status" value="1"/>
</dbReference>
<organism evidence="6 7">
    <name type="scientific">Methylocaldum szegediense</name>
    <dbReference type="NCBI Taxonomy" id="73780"/>
    <lineage>
        <taxon>Bacteria</taxon>
        <taxon>Pseudomonadati</taxon>
        <taxon>Pseudomonadota</taxon>
        <taxon>Gammaproteobacteria</taxon>
        <taxon>Methylococcales</taxon>
        <taxon>Methylococcaceae</taxon>
        <taxon>Methylocaldum</taxon>
    </lineage>
</organism>
<evidence type="ECO:0000313" key="7">
    <source>
        <dbReference type="Proteomes" id="UP001162030"/>
    </source>
</evidence>
<dbReference type="Proteomes" id="UP001162030">
    <property type="component" value="Chromosome"/>
</dbReference>
<feature type="region of interest" description="Disordered" evidence="4">
    <location>
        <begin position="540"/>
        <end position="573"/>
    </location>
</feature>
<keyword evidence="7" id="KW-1185">Reference proteome</keyword>